<proteinExistence type="inferred from homology"/>
<feature type="non-terminal residue" evidence="9">
    <location>
        <position position="1"/>
    </location>
</feature>
<dbReference type="EMBL" id="NCKV01007651">
    <property type="protein sequence ID" value="RWS22889.1"/>
    <property type="molecule type" value="Genomic_DNA"/>
</dbReference>
<dbReference type="InterPro" id="IPR050196">
    <property type="entry name" value="Cytochrome_P450_Monoox"/>
</dbReference>
<dbReference type="Pfam" id="PF00067">
    <property type="entry name" value="p450"/>
    <property type="match status" value="1"/>
</dbReference>
<dbReference type="GO" id="GO:0004497">
    <property type="term" value="F:monooxygenase activity"/>
    <property type="evidence" value="ECO:0007669"/>
    <property type="project" value="UniProtKB-KW"/>
</dbReference>
<evidence type="ECO:0000256" key="4">
    <source>
        <dbReference type="ARBA" id="ARBA00022617"/>
    </source>
</evidence>
<dbReference type="Gene3D" id="1.10.630.10">
    <property type="entry name" value="Cytochrome P450"/>
    <property type="match status" value="1"/>
</dbReference>
<dbReference type="PANTHER" id="PTHR24291:SF189">
    <property type="entry name" value="CYTOCHROME P450 4C3-RELATED"/>
    <property type="match status" value="1"/>
</dbReference>
<dbReference type="GO" id="GO:0016705">
    <property type="term" value="F:oxidoreductase activity, acting on paired donors, with incorporation or reduction of molecular oxygen"/>
    <property type="evidence" value="ECO:0007669"/>
    <property type="project" value="InterPro"/>
</dbReference>
<dbReference type="OrthoDB" id="6433301at2759"/>
<evidence type="ECO:0000256" key="1">
    <source>
        <dbReference type="ARBA" id="ARBA00001971"/>
    </source>
</evidence>
<organism evidence="9 10">
    <name type="scientific">Leptotrombidium deliense</name>
    <dbReference type="NCBI Taxonomy" id="299467"/>
    <lineage>
        <taxon>Eukaryota</taxon>
        <taxon>Metazoa</taxon>
        <taxon>Ecdysozoa</taxon>
        <taxon>Arthropoda</taxon>
        <taxon>Chelicerata</taxon>
        <taxon>Arachnida</taxon>
        <taxon>Acari</taxon>
        <taxon>Acariformes</taxon>
        <taxon>Trombidiformes</taxon>
        <taxon>Prostigmata</taxon>
        <taxon>Anystina</taxon>
        <taxon>Parasitengona</taxon>
        <taxon>Trombiculoidea</taxon>
        <taxon>Trombiculidae</taxon>
        <taxon>Leptotrombidium</taxon>
    </lineage>
</organism>
<comment type="subcellular location">
    <subcellularLocation>
        <location evidence="2">Endoplasmic reticulum membrane</location>
    </subcellularLocation>
</comment>
<keyword evidence="7" id="KW-0560">Oxidoreductase</keyword>
<reference evidence="9 10" key="1">
    <citation type="journal article" date="2018" name="Gigascience">
        <title>Genomes of trombidid mites reveal novel predicted allergens and laterally-transferred genes associated with secondary metabolism.</title>
        <authorList>
            <person name="Dong X."/>
            <person name="Chaisiri K."/>
            <person name="Xia D."/>
            <person name="Armstrong S.D."/>
            <person name="Fang Y."/>
            <person name="Donnelly M.J."/>
            <person name="Kadowaki T."/>
            <person name="McGarry J.W."/>
            <person name="Darby A.C."/>
            <person name="Makepeace B.L."/>
        </authorList>
    </citation>
    <scope>NUCLEOTIDE SEQUENCE [LARGE SCALE GENOMIC DNA]</scope>
    <source>
        <strain evidence="9">UoL-UT</strain>
    </source>
</reference>
<evidence type="ECO:0000256" key="3">
    <source>
        <dbReference type="ARBA" id="ARBA00010617"/>
    </source>
</evidence>
<protein>
    <submittedName>
        <fullName evidence="9">Cytochrome P450 4c3-like protein</fullName>
    </submittedName>
</protein>
<dbReference type="InterPro" id="IPR001128">
    <property type="entry name" value="Cyt_P450"/>
</dbReference>
<evidence type="ECO:0000313" key="9">
    <source>
        <dbReference type="EMBL" id="RWS22889.1"/>
    </source>
</evidence>
<keyword evidence="6" id="KW-0408">Iron</keyword>
<keyword evidence="7" id="KW-0503">Monooxygenase</keyword>
<comment type="caution">
    <text evidence="9">The sequence shown here is derived from an EMBL/GenBank/DDBJ whole genome shotgun (WGS) entry which is preliminary data.</text>
</comment>
<dbReference type="GO" id="GO:0020037">
    <property type="term" value="F:heme binding"/>
    <property type="evidence" value="ECO:0007669"/>
    <property type="project" value="InterPro"/>
</dbReference>
<dbReference type="GO" id="GO:0005506">
    <property type="term" value="F:iron ion binding"/>
    <property type="evidence" value="ECO:0007669"/>
    <property type="project" value="InterPro"/>
</dbReference>
<evidence type="ECO:0000313" key="10">
    <source>
        <dbReference type="Proteomes" id="UP000288716"/>
    </source>
</evidence>
<keyword evidence="10" id="KW-1185">Reference proteome</keyword>
<evidence type="ECO:0000256" key="7">
    <source>
        <dbReference type="ARBA" id="ARBA00023033"/>
    </source>
</evidence>
<dbReference type="SUPFAM" id="SSF48264">
    <property type="entry name" value="Cytochrome P450"/>
    <property type="match status" value="1"/>
</dbReference>
<dbReference type="AlphaFoldDB" id="A0A443S5T0"/>
<keyword evidence="4" id="KW-0479">Metal-binding</keyword>
<feature type="non-terminal residue" evidence="9">
    <location>
        <position position="319"/>
    </location>
</feature>
<comment type="similarity">
    <text evidence="3">Belongs to the cytochrome P450 family.</text>
</comment>
<evidence type="ECO:0000256" key="2">
    <source>
        <dbReference type="ARBA" id="ARBA00004586"/>
    </source>
</evidence>
<keyword evidence="8" id="KW-0472">Membrane</keyword>
<dbReference type="STRING" id="299467.A0A443S5T0"/>
<accession>A0A443S5T0</accession>
<dbReference type="Proteomes" id="UP000288716">
    <property type="component" value="Unassembled WGS sequence"/>
</dbReference>
<evidence type="ECO:0000256" key="5">
    <source>
        <dbReference type="ARBA" id="ARBA00022824"/>
    </source>
</evidence>
<dbReference type="VEuPathDB" id="VectorBase:LDEU009151"/>
<evidence type="ECO:0000256" key="8">
    <source>
        <dbReference type="ARBA" id="ARBA00023136"/>
    </source>
</evidence>
<keyword evidence="4" id="KW-0349">Heme</keyword>
<dbReference type="PANTHER" id="PTHR24291">
    <property type="entry name" value="CYTOCHROME P450 FAMILY 4"/>
    <property type="match status" value="1"/>
</dbReference>
<dbReference type="InterPro" id="IPR036396">
    <property type="entry name" value="Cyt_P450_sf"/>
</dbReference>
<dbReference type="GO" id="GO:0005789">
    <property type="term" value="C:endoplasmic reticulum membrane"/>
    <property type="evidence" value="ECO:0007669"/>
    <property type="project" value="UniProtKB-SubCell"/>
</dbReference>
<sequence length="319" mass="37488">FNRKCRKLKNLPQVKSHPILGNLESLMENVWERNVDLLGDRFVKNLCSIINDQRDNGVFLLWISIAPHVLVTNVQAVESLLSSQTIVEKSFEYEKMFQLWLGTGLITSGGEKWRSRRRFLTQAFHMRILNDYIPIMNKHFRYLVKKLRNEVGQPVDMVNYAKLAALDVICETAMGVCINAQSHPELKYVNCVTSLVDQMFNRFIDFMNWFDFIYFRLESGKKFIDTISCIRKFTLDVIEQRKKLFIEQRNNKNNEIDLDDIYLSMKRTKTSFMDLLLKRHFDEMTENGNSSFTIQDIREESLKKKIAITAHIIINAKEP</sequence>
<evidence type="ECO:0000256" key="6">
    <source>
        <dbReference type="ARBA" id="ARBA00023004"/>
    </source>
</evidence>
<keyword evidence="5" id="KW-0256">Endoplasmic reticulum</keyword>
<gene>
    <name evidence="9" type="ORF">B4U80_00553</name>
</gene>
<name>A0A443S5T0_9ACAR</name>
<comment type="cofactor">
    <cofactor evidence="1">
        <name>heme</name>
        <dbReference type="ChEBI" id="CHEBI:30413"/>
    </cofactor>
</comment>